<dbReference type="PANTHER" id="PTHR14969:SF13">
    <property type="entry name" value="AT30094P"/>
    <property type="match status" value="1"/>
</dbReference>
<keyword evidence="4" id="KW-0812">Transmembrane</keyword>
<name>A0A5P1RFG4_9GAMM</name>
<feature type="transmembrane region" description="Helical" evidence="4">
    <location>
        <begin position="108"/>
        <end position="126"/>
    </location>
</feature>
<keyword evidence="4" id="KW-0472">Membrane</keyword>
<evidence type="ECO:0000256" key="2">
    <source>
        <dbReference type="ARBA" id="ARBA00032707"/>
    </source>
</evidence>
<evidence type="ECO:0000259" key="5">
    <source>
        <dbReference type="SMART" id="SM00014"/>
    </source>
</evidence>
<dbReference type="EMBL" id="CP043869">
    <property type="protein sequence ID" value="QEQ97982.1"/>
    <property type="molecule type" value="Genomic_DNA"/>
</dbReference>
<feature type="domain" description="Phosphatidic acid phosphatase type 2/haloperoxidase" evidence="5">
    <location>
        <begin position="108"/>
        <end position="221"/>
    </location>
</feature>
<evidence type="ECO:0000313" key="7">
    <source>
        <dbReference type="Proteomes" id="UP000324760"/>
    </source>
</evidence>
<dbReference type="InterPro" id="IPR036938">
    <property type="entry name" value="PAP2/HPO_sf"/>
</dbReference>
<proteinExistence type="predicted"/>
<dbReference type="GO" id="GO:0050380">
    <property type="term" value="F:undecaprenyl-diphosphatase activity"/>
    <property type="evidence" value="ECO:0007669"/>
    <property type="project" value="UniProtKB-EC"/>
</dbReference>
<accession>A0A5P1RFG4</accession>
<dbReference type="EC" id="3.6.1.27" evidence="1"/>
<feature type="transmembrane region" description="Helical" evidence="4">
    <location>
        <begin position="233"/>
        <end position="253"/>
    </location>
</feature>
<feature type="transmembrane region" description="Helical" evidence="4">
    <location>
        <begin position="80"/>
        <end position="101"/>
    </location>
</feature>
<evidence type="ECO:0000256" key="1">
    <source>
        <dbReference type="ARBA" id="ARBA00012374"/>
    </source>
</evidence>
<evidence type="ECO:0000256" key="3">
    <source>
        <dbReference type="ARBA" id="ARBA00047594"/>
    </source>
</evidence>
<reference evidence="6 7" key="1">
    <citation type="journal article" date="2019" name="Biochem. Eng. J.">
        <title>Metabolic engineering of the marine bacteria Neptunomonas concharum for the production of acetoin and meso-2,3-butanediol from acetate.</title>
        <authorList>
            <person name="Li W."/>
            <person name="Pu N."/>
            <person name="Liu C.-X."/>
            <person name="Yuan Q.-P."/>
            <person name="Li Z.-J."/>
        </authorList>
    </citation>
    <scope>NUCLEOTIDE SEQUENCE [LARGE SCALE GENOMIC DNA]</scope>
    <source>
        <strain evidence="6 7">JCM17730</strain>
    </source>
</reference>
<dbReference type="Gene3D" id="1.20.144.10">
    <property type="entry name" value="Phosphatidic acid phosphatase type 2/haloperoxidase"/>
    <property type="match status" value="1"/>
</dbReference>
<dbReference type="Pfam" id="PF01569">
    <property type="entry name" value="PAP2"/>
    <property type="match status" value="1"/>
</dbReference>
<feature type="transmembrane region" description="Helical" evidence="4">
    <location>
        <begin position="202"/>
        <end position="221"/>
    </location>
</feature>
<dbReference type="OrthoDB" id="9780918at2"/>
<feature type="transmembrane region" description="Helical" evidence="4">
    <location>
        <begin position="43"/>
        <end position="60"/>
    </location>
</feature>
<comment type="catalytic activity">
    <reaction evidence="3">
        <text>di-trans,octa-cis-undecaprenyl diphosphate + H2O = di-trans,octa-cis-undecaprenyl phosphate + phosphate + H(+)</text>
        <dbReference type="Rhea" id="RHEA:28094"/>
        <dbReference type="ChEBI" id="CHEBI:15377"/>
        <dbReference type="ChEBI" id="CHEBI:15378"/>
        <dbReference type="ChEBI" id="CHEBI:43474"/>
        <dbReference type="ChEBI" id="CHEBI:58405"/>
        <dbReference type="ChEBI" id="CHEBI:60392"/>
        <dbReference type="EC" id="3.6.1.27"/>
    </reaction>
</comment>
<evidence type="ECO:0000313" key="6">
    <source>
        <dbReference type="EMBL" id="QEQ97982.1"/>
    </source>
</evidence>
<dbReference type="CDD" id="cd01610">
    <property type="entry name" value="PAP2_like"/>
    <property type="match status" value="1"/>
</dbReference>
<keyword evidence="7" id="KW-1185">Reference proteome</keyword>
<sequence>MHPLAYFLARAAWSCIVMIKRIDNFLTSDQARWPKRQPFDEQLLKVALIALAIGTLLLMIDGLSTGFDFVQMLSLMLPPILWEHITFMGDTLVVLTLALLFAFRYPHLLLALLLTAIIGTLITHGIKPWLATPRPPAILEPGTFQLIGSSISKKSMPSGHTLTAFAAAGLLTRLTADRALQYLILIAACFVGWSRVAVGVHWPADVLMGAAGGLISAWAGLKLCDRWQHRFRGWGYLTLLGIHGLCAIALLGYNGGMPHTGLFSLLTGLICLGFSFYQLSLRGFAPKIHLFRR</sequence>
<feature type="transmembrane region" description="Helical" evidence="4">
    <location>
        <begin position="265"/>
        <end position="285"/>
    </location>
</feature>
<evidence type="ECO:0000256" key="4">
    <source>
        <dbReference type="SAM" id="Phobius"/>
    </source>
</evidence>
<dbReference type="Proteomes" id="UP000324760">
    <property type="component" value="Chromosome"/>
</dbReference>
<dbReference type="AlphaFoldDB" id="A0A5P1RFG4"/>
<organism evidence="6 7">
    <name type="scientific">Neptunomonas concharum</name>
    <dbReference type="NCBI Taxonomy" id="1031538"/>
    <lineage>
        <taxon>Bacteria</taxon>
        <taxon>Pseudomonadati</taxon>
        <taxon>Pseudomonadota</taxon>
        <taxon>Gammaproteobacteria</taxon>
        <taxon>Oceanospirillales</taxon>
        <taxon>Oceanospirillaceae</taxon>
        <taxon>Neptunomonas</taxon>
    </lineage>
</organism>
<dbReference type="SUPFAM" id="SSF48317">
    <property type="entry name" value="Acid phosphatase/Vanadium-dependent haloperoxidase"/>
    <property type="match status" value="1"/>
</dbReference>
<keyword evidence="4" id="KW-1133">Transmembrane helix</keyword>
<dbReference type="PANTHER" id="PTHR14969">
    <property type="entry name" value="SPHINGOSINE-1-PHOSPHATE PHOSPHOHYDROLASE"/>
    <property type="match status" value="1"/>
</dbReference>
<protein>
    <recommendedName>
        <fullName evidence="1">undecaprenyl-diphosphate phosphatase</fullName>
        <ecNumber evidence="1">3.6.1.27</ecNumber>
    </recommendedName>
    <alternativeName>
        <fullName evidence="2">Undecaprenyl pyrophosphate phosphatase</fullName>
    </alternativeName>
</protein>
<gene>
    <name evidence="6" type="ORF">F0U83_15390</name>
</gene>
<dbReference type="KEGG" id="ncu:F0U83_15390"/>
<dbReference type="SMART" id="SM00014">
    <property type="entry name" value="acidPPc"/>
    <property type="match status" value="1"/>
</dbReference>
<dbReference type="InterPro" id="IPR000326">
    <property type="entry name" value="PAP2/HPO"/>
</dbReference>